<protein>
    <submittedName>
        <fullName evidence="7">CYFA0S10e00562g1_1</fullName>
    </submittedName>
</protein>
<dbReference type="GO" id="GO:0003700">
    <property type="term" value="F:DNA-binding transcription factor activity"/>
    <property type="evidence" value="ECO:0007669"/>
    <property type="project" value="InterPro"/>
</dbReference>
<sequence length="601" mass="68084">MTMLGKTQVVTTGDTLQITHLTPAQVEENMRLIDDLKFFLATAPANWQKNQIIRRYYLNHDEGFVSCVYWNNLYFITGTDIVRCIVYRFEQFGREIVDRKKFEEGIFSDLRSLKCGSDAVLEASKSPFLDFLYKNSCLRTQKKQKVFFWFSVPHDKLFADALERDLKKEQVDQSATTRAKQEPALSFQYNSSSPLHDQLLAYVGMQKKEEIVEQDLTPNNTGFTPDTIPEEAPQKDETGEDDQLQQHTFYIKEEAETGTPVITPGRLEDDFPLDYFPVSTEERGHLMVDPSVFMNPPDHFDDQFLIDQTYAKTPFYQTAFEPSVIKEEDDKVDGADYREDDATDGVVPVSQIPTSGVAYPGMPHMVPNQLVVGLGGYYYPQQPFGTQMTNGQFYDQQGEDGQYDYDDMPYYSSQNPLYYQYGEYPQHMTHVMHPMAPQPSSALFGEGDSAEGYYEYYDSQQQVMMAPQMSPFGRVFPSFQATAPPPPPPSSSASSSPVTQLKHATPGKVTKPSSLRQERSFSKMRQHGDRIVRDAVRNLKKGSDKTSANDDDNDGDDDNKEPIIAGSPEKEGQYDDGEHTTLPTPESTAENHNTTSWTGST</sequence>
<gene>
    <name evidence="7" type="ORF">CYFA0S_10e00562g</name>
</gene>
<keyword evidence="3" id="KW-0804">Transcription</keyword>
<feature type="region of interest" description="Disordered" evidence="6">
    <location>
        <begin position="216"/>
        <end position="240"/>
    </location>
</feature>
<dbReference type="AlphaFoldDB" id="A0A061AYA7"/>
<evidence type="ECO:0000256" key="1">
    <source>
        <dbReference type="ARBA" id="ARBA00004123"/>
    </source>
</evidence>
<name>A0A061AYA7_CYBFA</name>
<proteinExistence type="inferred from homology"/>
<dbReference type="GO" id="GO:1990527">
    <property type="term" value="C:Tec1p-Ste12p-Dig1p complex"/>
    <property type="evidence" value="ECO:0007669"/>
    <property type="project" value="TreeGrafter"/>
</dbReference>
<dbReference type="PANTHER" id="PTHR47427:SF1">
    <property type="entry name" value="PROTEIN STE12"/>
    <property type="match status" value="1"/>
</dbReference>
<dbReference type="GO" id="GO:0005634">
    <property type="term" value="C:nucleus"/>
    <property type="evidence" value="ECO:0007669"/>
    <property type="project" value="UniProtKB-SubCell"/>
</dbReference>
<reference evidence="7" key="1">
    <citation type="journal article" date="2014" name="Genome Announc.">
        <title>Genome sequence of the yeast Cyberlindnera fabianii (Hansenula fabianii).</title>
        <authorList>
            <person name="Freel K.C."/>
            <person name="Sarilar V."/>
            <person name="Neuveglise C."/>
            <person name="Devillers H."/>
            <person name="Friedrich A."/>
            <person name="Schacherer J."/>
        </authorList>
    </citation>
    <scope>NUCLEOTIDE SEQUENCE</scope>
    <source>
        <strain evidence="7">YJS4271</strain>
    </source>
</reference>
<dbReference type="PANTHER" id="PTHR47427">
    <property type="entry name" value="PROTEIN STE12"/>
    <property type="match status" value="1"/>
</dbReference>
<evidence type="ECO:0000313" key="7">
    <source>
        <dbReference type="EMBL" id="CDR42638.1"/>
    </source>
</evidence>
<feature type="compositionally biased region" description="Basic and acidic residues" evidence="6">
    <location>
        <begin position="568"/>
        <end position="579"/>
    </location>
</feature>
<dbReference type="GO" id="GO:1990526">
    <property type="term" value="C:Ste12p-Dig1p-Dig2p complex"/>
    <property type="evidence" value="ECO:0007669"/>
    <property type="project" value="TreeGrafter"/>
</dbReference>
<dbReference type="SMART" id="SM00424">
    <property type="entry name" value="STE"/>
    <property type="match status" value="1"/>
</dbReference>
<accession>A0A061AYA7</accession>
<comment type="subcellular location">
    <subcellularLocation>
        <location evidence="1">Nucleus</location>
    </subcellularLocation>
</comment>
<evidence type="ECO:0000256" key="6">
    <source>
        <dbReference type="SAM" id="MobiDB-lite"/>
    </source>
</evidence>
<organism evidence="7">
    <name type="scientific">Cyberlindnera fabianii</name>
    <name type="common">Yeast</name>
    <name type="synonym">Hansenula fabianii</name>
    <dbReference type="NCBI Taxonomy" id="36022"/>
    <lineage>
        <taxon>Eukaryota</taxon>
        <taxon>Fungi</taxon>
        <taxon>Dikarya</taxon>
        <taxon>Ascomycota</taxon>
        <taxon>Saccharomycotina</taxon>
        <taxon>Saccharomycetes</taxon>
        <taxon>Phaffomycetales</taxon>
        <taxon>Phaffomycetaceae</taxon>
        <taxon>Cyberlindnera</taxon>
    </lineage>
</organism>
<dbReference type="EMBL" id="LK052895">
    <property type="protein sequence ID" value="CDR42638.1"/>
    <property type="molecule type" value="Genomic_DNA"/>
</dbReference>
<dbReference type="InterPro" id="IPR003120">
    <property type="entry name" value="Ste12"/>
</dbReference>
<evidence type="ECO:0000256" key="5">
    <source>
        <dbReference type="ARBA" id="ARBA00024345"/>
    </source>
</evidence>
<dbReference type="PhylomeDB" id="A0A061AYA7"/>
<feature type="compositionally biased region" description="Basic and acidic residues" evidence="6">
    <location>
        <begin position="516"/>
        <end position="548"/>
    </location>
</feature>
<feature type="compositionally biased region" description="Polar residues" evidence="6">
    <location>
        <begin position="581"/>
        <end position="601"/>
    </location>
</feature>
<dbReference type="GO" id="GO:2000220">
    <property type="term" value="P:regulation of pseudohyphal growth"/>
    <property type="evidence" value="ECO:0007669"/>
    <property type="project" value="TreeGrafter"/>
</dbReference>
<dbReference type="VEuPathDB" id="FungiDB:BON22_3238"/>
<keyword evidence="4" id="KW-0539">Nucleus</keyword>
<evidence type="ECO:0000256" key="3">
    <source>
        <dbReference type="ARBA" id="ARBA00023163"/>
    </source>
</evidence>
<evidence type="ECO:0000256" key="2">
    <source>
        <dbReference type="ARBA" id="ARBA00023015"/>
    </source>
</evidence>
<evidence type="ECO:0000256" key="4">
    <source>
        <dbReference type="ARBA" id="ARBA00023242"/>
    </source>
</evidence>
<dbReference type="InterPro" id="IPR052127">
    <property type="entry name" value="STE12_transcription_factor"/>
</dbReference>
<comment type="similarity">
    <text evidence="5">Belongs to the STE12 transcription factor family.</text>
</comment>
<dbReference type="Pfam" id="PF02200">
    <property type="entry name" value="STE"/>
    <property type="match status" value="1"/>
</dbReference>
<dbReference type="OrthoDB" id="1095242at2759"/>
<feature type="region of interest" description="Disordered" evidence="6">
    <location>
        <begin position="476"/>
        <end position="601"/>
    </location>
</feature>
<keyword evidence="2" id="KW-0805">Transcription regulation</keyword>
<feature type="compositionally biased region" description="Acidic residues" evidence="6">
    <location>
        <begin position="549"/>
        <end position="559"/>
    </location>
</feature>